<dbReference type="EMBL" id="LNRQ01000002">
    <property type="protein sequence ID" value="KZN06454.1"/>
    <property type="molecule type" value="Genomic_DNA"/>
</dbReference>
<dbReference type="EMBL" id="CP093344">
    <property type="protein sequence ID" value="WOG88996.1"/>
    <property type="molecule type" value="Genomic_DNA"/>
</dbReference>
<dbReference type="Gramene" id="KZN06454">
    <property type="protein sequence ID" value="KZN06454"/>
    <property type="gene ID" value="DCAR_007291"/>
</dbReference>
<proteinExistence type="predicted"/>
<reference evidence="2" key="1">
    <citation type="journal article" date="2016" name="Nat. Genet.">
        <title>A high-quality carrot genome assembly provides new insights into carotenoid accumulation and asterid genome evolution.</title>
        <authorList>
            <person name="Iorizzo M."/>
            <person name="Ellison S."/>
            <person name="Senalik D."/>
            <person name="Zeng P."/>
            <person name="Satapoomin P."/>
            <person name="Huang J."/>
            <person name="Bowman M."/>
            <person name="Iovene M."/>
            <person name="Sanseverino W."/>
            <person name="Cavagnaro P."/>
            <person name="Yildiz M."/>
            <person name="Macko-Podgorni A."/>
            <person name="Moranska E."/>
            <person name="Grzebelus E."/>
            <person name="Grzebelus D."/>
            <person name="Ashrafi H."/>
            <person name="Zheng Z."/>
            <person name="Cheng S."/>
            <person name="Spooner D."/>
            <person name="Van Deynze A."/>
            <person name="Simon P."/>
        </authorList>
    </citation>
    <scope>NUCLEOTIDE SEQUENCE [LARGE SCALE GENOMIC DNA]</scope>
    <source>
        <tissue evidence="2">Leaf</tissue>
    </source>
</reference>
<dbReference type="Proteomes" id="UP000077755">
    <property type="component" value="Chromosome 2"/>
</dbReference>
<evidence type="ECO:0000313" key="2">
    <source>
        <dbReference type="EMBL" id="KZN06454.1"/>
    </source>
</evidence>
<evidence type="ECO:0000313" key="3">
    <source>
        <dbReference type="EMBL" id="WOG88996.1"/>
    </source>
</evidence>
<accession>A0A166EEH3</accession>
<feature type="compositionally biased region" description="Basic and acidic residues" evidence="1">
    <location>
        <begin position="188"/>
        <end position="201"/>
    </location>
</feature>
<evidence type="ECO:0000256" key="1">
    <source>
        <dbReference type="SAM" id="MobiDB-lite"/>
    </source>
</evidence>
<reference evidence="3" key="2">
    <citation type="submission" date="2022-03" db="EMBL/GenBank/DDBJ databases">
        <title>Draft title - Genomic analysis of global carrot germplasm unveils the trajectory of domestication and the origin of high carotenoid orange carrot.</title>
        <authorList>
            <person name="Iorizzo M."/>
            <person name="Ellison S."/>
            <person name="Senalik D."/>
            <person name="Macko-Podgorni A."/>
            <person name="Grzebelus D."/>
            <person name="Bostan H."/>
            <person name="Rolling W."/>
            <person name="Curaba J."/>
            <person name="Simon P."/>
        </authorList>
    </citation>
    <scope>NUCLEOTIDE SEQUENCE</scope>
    <source>
        <tissue evidence="3">Leaf</tissue>
    </source>
</reference>
<feature type="region of interest" description="Disordered" evidence="1">
    <location>
        <begin position="111"/>
        <end position="274"/>
    </location>
</feature>
<name>A0A166EEH3_DAUCS</name>
<sequence>MALVYSSLTLARFPVSPITASIYSDVKVQSMAVPKRAEDLSIQVGAKEIKQEWASKTLTSVSRRNVGMQLAIASLAAIATNLPDSAEARVIKPEIKRKIFEKLKMLREKANLMNPNTENEEKTYPPAEEDEKTDLLNPNTENVEKTSPLAEEEEKAGLLNPDTEKEEKTSPPVEKKEKASLSNPNAENEEKNPNTENDEKTSPLAEEEGKAGLPNPDAKDEEKTSPPVEEKEKSNLSNPNIENEEKTSPQGEEEEKALTSDFIIEVSVSVNRNG</sequence>
<feature type="compositionally biased region" description="Basic and acidic residues" evidence="1">
    <location>
        <begin position="217"/>
        <end position="234"/>
    </location>
</feature>
<protein>
    <submittedName>
        <fullName evidence="2">Uncharacterized protein</fullName>
    </submittedName>
</protein>
<dbReference type="OrthoDB" id="647720at2759"/>
<feature type="compositionally biased region" description="Basic and acidic residues" evidence="1">
    <location>
        <begin position="162"/>
        <end position="179"/>
    </location>
</feature>
<keyword evidence="4" id="KW-1185">Reference proteome</keyword>
<evidence type="ECO:0000313" key="4">
    <source>
        <dbReference type="Proteomes" id="UP000077755"/>
    </source>
</evidence>
<gene>
    <name evidence="2" type="ORF">DCAR_007291</name>
    <name evidence="3" type="ORF">DCAR_0208231</name>
</gene>
<dbReference type="AlphaFoldDB" id="A0A166EEH3"/>
<organism evidence="2">
    <name type="scientific">Daucus carota subsp. sativus</name>
    <name type="common">Carrot</name>
    <dbReference type="NCBI Taxonomy" id="79200"/>
    <lineage>
        <taxon>Eukaryota</taxon>
        <taxon>Viridiplantae</taxon>
        <taxon>Streptophyta</taxon>
        <taxon>Embryophyta</taxon>
        <taxon>Tracheophyta</taxon>
        <taxon>Spermatophyta</taxon>
        <taxon>Magnoliopsida</taxon>
        <taxon>eudicotyledons</taxon>
        <taxon>Gunneridae</taxon>
        <taxon>Pentapetalae</taxon>
        <taxon>asterids</taxon>
        <taxon>campanulids</taxon>
        <taxon>Apiales</taxon>
        <taxon>Apiaceae</taxon>
        <taxon>Apioideae</taxon>
        <taxon>Scandiceae</taxon>
        <taxon>Daucinae</taxon>
        <taxon>Daucus</taxon>
        <taxon>Daucus sect. Daucus</taxon>
    </lineage>
</organism>
<dbReference type="STRING" id="79200.A0A166EEH3"/>